<dbReference type="EMBL" id="BAAALG010000013">
    <property type="protein sequence ID" value="GAA1111752.1"/>
    <property type="molecule type" value="Genomic_DNA"/>
</dbReference>
<feature type="domain" description="PucR C-terminal helix-turn-helix" evidence="1">
    <location>
        <begin position="351"/>
        <end position="409"/>
    </location>
</feature>
<comment type="caution">
    <text evidence="2">The sequence shown here is derived from an EMBL/GenBank/DDBJ whole genome shotgun (WGS) entry which is preliminary data.</text>
</comment>
<dbReference type="Gene3D" id="1.10.10.2840">
    <property type="entry name" value="PucR C-terminal helix-turn-helix domain"/>
    <property type="match status" value="1"/>
</dbReference>
<accession>A0ABN1U0R9</accession>
<dbReference type="Pfam" id="PF13556">
    <property type="entry name" value="HTH_30"/>
    <property type="match status" value="1"/>
</dbReference>
<dbReference type="InterPro" id="IPR042070">
    <property type="entry name" value="PucR_C-HTH_sf"/>
</dbReference>
<dbReference type="Proteomes" id="UP001501581">
    <property type="component" value="Unassembled WGS sequence"/>
</dbReference>
<evidence type="ECO:0000259" key="1">
    <source>
        <dbReference type="Pfam" id="PF13556"/>
    </source>
</evidence>
<evidence type="ECO:0000313" key="2">
    <source>
        <dbReference type="EMBL" id="GAA1111752.1"/>
    </source>
</evidence>
<dbReference type="RefSeq" id="WP_343996308.1">
    <property type="nucleotide sequence ID" value="NZ_BAAALG010000013.1"/>
</dbReference>
<dbReference type="InterPro" id="IPR051448">
    <property type="entry name" value="CdaR-like_regulators"/>
</dbReference>
<proteinExistence type="predicted"/>
<evidence type="ECO:0000313" key="3">
    <source>
        <dbReference type="Proteomes" id="UP001501581"/>
    </source>
</evidence>
<dbReference type="PANTHER" id="PTHR33744">
    <property type="entry name" value="CARBOHYDRATE DIACID REGULATOR"/>
    <property type="match status" value="1"/>
</dbReference>
<gene>
    <name evidence="2" type="ORF">GCM10009668_36480</name>
</gene>
<protein>
    <submittedName>
        <fullName evidence="2">Helix-turn-helix domain-containing protein</fullName>
    </submittedName>
</protein>
<dbReference type="InterPro" id="IPR025736">
    <property type="entry name" value="PucR_C-HTH_dom"/>
</dbReference>
<name>A0ABN1U0R9_9ACTN</name>
<sequence>MGHTDDPDSADAAERDDSWESLLNDLIAVIPAELLRHGSLADAVYEFVLSALPEVRRQVASSDLDPTTLDSDLAATLLEAAHDLATAAPVIDPCTADVIAQRLRDLGFAEAHRGASEPDVRQMASLLARHAWRAISKHAADAGWKAAALGYLGTLLFRLREQAEELVVSGHQTVARPSSGTTAKKRQLIAALLADDSIPEPRRGRELRARARAARWEVPARLVVLRFRPGQLSSTSVIPRAALVDTSVAPARAIAGDSIAEQTIGVLAGAGSSPIAVSPLATPTQAGFADRLAKRVITLAESGVLPLAPVIRCDEHASLLWLHAEPEIRARMAQDLLSPLLAEHPTSRMVLAETMLAWLTTRDSAPAIARHLGVHPQTVRYRWRRLQELFGDQLHDPEFIASATLLLRATVPMWQRGDQADVEGFTPPN</sequence>
<organism evidence="2 3">
    <name type="scientific">Nocardioides dubius</name>
    <dbReference type="NCBI Taxonomy" id="317019"/>
    <lineage>
        <taxon>Bacteria</taxon>
        <taxon>Bacillati</taxon>
        <taxon>Actinomycetota</taxon>
        <taxon>Actinomycetes</taxon>
        <taxon>Propionibacteriales</taxon>
        <taxon>Nocardioidaceae</taxon>
        <taxon>Nocardioides</taxon>
    </lineage>
</organism>
<keyword evidence="3" id="KW-1185">Reference proteome</keyword>
<reference evidence="2 3" key="1">
    <citation type="journal article" date="2019" name="Int. J. Syst. Evol. Microbiol.">
        <title>The Global Catalogue of Microorganisms (GCM) 10K type strain sequencing project: providing services to taxonomists for standard genome sequencing and annotation.</title>
        <authorList>
            <consortium name="The Broad Institute Genomics Platform"/>
            <consortium name="The Broad Institute Genome Sequencing Center for Infectious Disease"/>
            <person name="Wu L."/>
            <person name="Ma J."/>
        </authorList>
    </citation>
    <scope>NUCLEOTIDE SEQUENCE [LARGE SCALE GENOMIC DNA]</scope>
    <source>
        <strain evidence="2 3">JCM 13008</strain>
    </source>
</reference>
<dbReference type="PANTHER" id="PTHR33744:SF1">
    <property type="entry name" value="DNA-BINDING TRANSCRIPTIONAL ACTIVATOR ADER"/>
    <property type="match status" value="1"/>
</dbReference>